<feature type="region of interest" description="Disordered" evidence="1">
    <location>
        <begin position="1"/>
        <end position="20"/>
    </location>
</feature>
<comment type="caution">
    <text evidence="2">The sequence shown here is derived from an EMBL/GenBank/DDBJ whole genome shotgun (WGS) entry which is preliminary data.</text>
</comment>
<accession>A0ABV0SND6</accession>
<evidence type="ECO:0000256" key="1">
    <source>
        <dbReference type="SAM" id="MobiDB-lite"/>
    </source>
</evidence>
<organism evidence="2 3">
    <name type="scientific">Ilyodon furcidens</name>
    <name type="common">goldbreast splitfin</name>
    <dbReference type="NCBI Taxonomy" id="33524"/>
    <lineage>
        <taxon>Eukaryota</taxon>
        <taxon>Metazoa</taxon>
        <taxon>Chordata</taxon>
        <taxon>Craniata</taxon>
        <taxon>Vertebrata</taxon>
        <taxon>Euteleostomi</taxon>
        <taxon>Actinopterygii</taxon>
        <taxon>Neopterygii</taxon>
        <taxon>Teleostei</taxon>
        <taxon>Neoteleostei</taxon>
        <taxon>Acanthomorphata</taxon>
        <taxon>Ovalentaria</taxon>
        <taxon>Atherinomorphae</taxon>
        <taxon>Cyprinodontiformes</taxon>
        <taxon>Goodeidae</taxon>
        <taxon>Ilyodon</taxon>
    </lineage>
</organism>
<protein>
    <submittedName>
        <fullName evidence="2">Uncharacterized protein</fullName>
    </submittedName>
</protein>
<evidence type="ECO:0000313" key="3">
    <source>
        <dbReference type="Proteomes" id="UP001482620"/>
    </source>
</evidence>
<sequence>MGMHLDHHAQRPTKPGSCTPHLDPPHTCDFSLASSPRCDREQPCSRALSSFPLGTLKNPRYPCNFRCNVYLAERKGGARKKASVTNSLRVNMCRRGFVR</sequence>
<name>A0ABV0SND6_9TELE</name>
<evidence type="ECO:0000313" key="2">
    <source>
        <dbReference type="EMBL" id="MEQ2221849.1"/>
    </source>
</evidence>
<gene>
    <name evidence="2" type="ORF">ILYODFUR_019911</name>
</gene>
<reference evidence="2 3" key="1">
    <citation type="submission" date="2021-06" db="EMBL/GenBank/DDBJ databases">
        <authorList>
            <person name="Palmer J.M."/>
        </authorList>
    </citation>
    <scope>NUCLEOTIDE SEQUENCE [LARGE SCALE GENOMIC DNA]</scope>
    <source>
        <strain evidence="3">if_2019</strain>
        <tissue evidence="2">Muscle</tissue>
    </source>
</reference>
<keyword evidence="3" id="KW-1185">Reference proteome</keyword>
<proteinExistence type="predicted"/>
<dbReference type="EMBL" id="JAHRIQ010002021">
    <property type="protein sequence ID" value="MEQ2221849.1"/>
    <property type="molecule type" value="Genomic_DNA"/>
</dbReference>
<dbReference type="Proteomes" id="UP001482620">
    <property type="component" value="Unassembled WGS sequence"/>
</dbReference>